<dbReference type="AlphaFoldDB" id="A0A2T2PCQ9"/>
<proteinExistence type="predicted"/>
<evidence type="ECO:0000313" key="1">
    <source>
        <dbReference type="EMBL" id="PSN75451.1"/>
    </source>
</evidence>
<reference evidence="1 2" key="1">
    <citation type="journal article" date="2018" name="Front. Microbiol.">
        <title>Genome-Wide Analysis of Corynespora cassiicola Leaf Fall Disease Putative Effectors.</title>
        <authorList>
            <person name="Lopez D."/>
            <person name="Ribeiro S."/>
            <person name="Label P."/>
            <person name="Fumanal B."/>
            <person name="Venisse J.S."/>
            <person name="Kohler A."/>
            <person name="de Oliveira R.R."/>
            <person name="Labutti K."/>
            <person name="Lipzen A."/>
            <person name="Lail K."/>
            <person name="Bauer D."/>
            <person name="Ohm R.A."/>
            <person name="Barry K.W."/>
            <person name="Spatafora J."/>
            <person name="Grigoriev I.V."/>
            <person name="Martin F.M."/>
            <person name="Pujade-Renaud V."/>
        </authorList>
    </citation>
    <scope>NUCLEOTIDE SEQUENCE [LARGE SCALE GENOMIC DNA]</scope>
    <source>
        <strain evidence="1 2">Philippines</strain>
    </source>
</reference>
<keyword evidence="2" id="KW-1185">Reference proteome</keyword>
<sequence length="159" mass="17518">MVDLEAHPMVYHKQDLLAGLATELTIEFLYRSLRRPTCPPPVHQMALSQTPSSPVVACEDIFTFNNQSRPVGCHFWDTSQSDAPIVTLLPTPTTDNLPTPAVTKSSAQQPPQGFYSSSEFASLAFGWIGSLLLVQAFINMPIMLDSPRLCLDYFGACWG</sequence>
<evidence type="ECO:0000313" key="2">
    <source>
        <dbReference type="Proteomes" id="UP000240883"/>
    </source>
</evidence>
<dbReference type="EMBL" id="KZ678128">
    <property type="protein sequence ID" value="PSN75451.1"/>
    <property type="molecule type" value="Genomic_DNA"/>
</dbReference>
<dbReference type="Proteomes" id="UP000240883">
    <property type="component" value="Unassembled WGS sequence"/>
</dbReference>
<accession>A0A2T2PCQ9</accession>
<name>A0A2T2PCQ9_CORCC</name>
<gene>
    <name evidence="1" type="ORF">BS50DRAFT_40376</name>
</gene>
<organism evidence="1 2">
    <name type="scientific">Corynespora cassiicola Philippines</name>
    <dbReference type="NCBI Taxonomy" id="1448308"/>
    <lineage>
        <taxon>Eukaryota</taxon>
        <taxon>Fungi</taxon>
        <taxon>Dikarya</taxon>
        <taxon>Ascomycota</taxon>
        <taxon>Pezizomycotina</taxon>
        <taxon>Dothideomycetes</taxon>
        <taxon>Pleosporomycetidae</taxon>
        <taxon>Pleosporales</taxon>
        <taxon>Corynesporascaceae</taxon>
        <taxon>Corynespora</taxon>
    </lineage>
</organism>
<protein>
    <submittedName>
        <fullName evidence="1">Uncharacterized protein</fullName>
    </submittedName>
</protein>